<dbReference type="InterPro" id="IPR011992">
    <property type="entry name" value="EF-hand-dom_pair"/>
</dbReference>
<feature type="transmembrane region" description="Helical" evidence="8">
    <location>
        <begin position="244"/>
        <end position="269"/>
    </location>
</feature>
<dbReference type="GO" id="GO:0042910">
    <property type="term" value="F:xenobiotic transmembrane transporter activity"/>
    <property type="evidence" value="ECO:0007669"/>
    <property type="project" value="InterPro"/>
</dbReference>
<comment type="similarity">
    <text evidence="2 8">Belongs to the multi antimicrobial extrusion (MATE) (TC 2.A.66.1) family.</text>
</comment>
<keyword evidence="4" id="KW-0677">Repeat</keyword>
<feature type="transmembrane region" description="Helical" evidence="8">
    <location>
        <begin position="52"/>
        <end position="72"/>
    </location>
</feature>
<dbReference type="InterPro" id="IPR018247">
    <property type="entry name" value="EF_Hand_1_Ca_BS"/>
</dbReference>
<feature type="transmembrane region" description="Helical" evidence="8">
    <location>
        <begin position="362"/>
        <end position="384"/>
    </location>
</feature>
<keyword evidence="5" id="KW-0106">Calcium</keyword>
<name>A0A8J5LSW1_ZINOF</name>
<evidence type="ECO:0000256" key="2">
    <source>
        <dbReference type="ARBA" id="ARBA00010199"/>
    </source>
</evidence>
<proteinExistence type="inferred from homology"/>
<evidence type="ECO:0000256" key="3">
    <source>
        <dbReference type="ARBA" id="ARBA00022692"/>
    </source>
</evidence>
<feature type="transmembrane region" description="Helical" evidence="8">
    <location>
        <begin position="103"/>
        <end position="124"/>
    </location>
</feature>
<dbReference type="Proteomes" id="UP000734854">
    <property type="component" value="Unassembled WGS sequence"/>
</dbReference>
<dbReference type="FunFam" id="1.10.238.10:FF:000178">
    <property type="entry name" value="Calmodulin-2 A"/>
    <property type="match status" value="1"/>
</dbReference>
<dbReference type="CDD" id="cd13132">
    <property type="entry name" value="MATE_eukaryotic"/>
    <property type="match status" value="1"/>
</dbReference>
<keyword evidence="11" id="KW-1185">Reference proteome</keyword>
<keyword evidence="3 8" id="KW-0812">Transmembrane</keyword>
<comment type="caution">
    <text evidence="10">The sequence shown here is derived from an EMBL/GenBank/DDBJ whole genome shotgun (WGS) entry which is preliminary data.</text>
</comment>
<feature type="transmembrane region" description="Helical" evidence="8">
    <location>
        <begin position="21"/>
        <end position="46"/>
    </location>
</feature>
<evidence type="ECO:0000256" key="1">
    <source>
        <dbReference type="ARBA" id="ARBA00004141"/>
    </source>
</evidence>
<evidence type="ECO:0000313" key="10">
    <source>
        <dbReference type="EMBL" id="KAG6537434.1"/>
    </source>
</evidence>
<keyword evidence="7 8" id="KW-0472">Membrane</keyword>
<dbReference type="InterPro" id="IPR002048">
    <property type="entry name" value="EF_hand_dom"/>
</dbReference>
<evidence type="ECO:0000259" key="9">
    <source>
        <dbReference type="PROSITE" id="PS50222"/>
    </source>
</evidence>
<dbReference type="GO" id="GO:1990961">
    <property type="term" value="P:xenobiotic detoxification by transmembrane export across the plasma membrane"/>
    <property type="evidence" value="ECO:0007669"/>
    <property type="project" value="InterPro"/>
</dbReference>
<dbReference type="PROSITE" id="PS50222">
    <property type="entry name" value="EF_HAND_2"/>
    <property type="match status" value="3"/>
</dbReference>
<comment type="caution">
    <text evidence="8">Lacks conserved residue(s) required for the propagation of feature annotation.</text>
</comment>
<accession>A0A8J5LSW1</accession>
<dbReference type="Gene3D" id="1.10.238.10">
    <property type="entry name" value="EF-hand"/>
    <property type="match status" value="2"/>
</dbReference>
<dbReference type="InterPro" id="IPR045069">
    <property type="entry name" value="MATE_euk"/>
</dbReference>
<dbReference type="Pfam" id="PF13499">
    <property type="entry name" value="EF-hand_7"/>
    <property type="match status" value="1"/>
</dbReference>
<evidence type="ECO:0000256" key="4">
    <source>
        <dbReference type="ARBA" id="ARBA00022737"/>
    </source>
</evidence>
<feature type="domain" description="EF-hand" evidence="9">
    <location>
        <begin position="651"/>
        <end position="681"/>
    </location>
</feature>
<dbReference type="GO" id="GO:0016020">
    <property type="term" value="C:membrane"/>
    <property type="evidence" value="ECO:0007669"/>
    <property type="project" value="UniProtKB-SubCell"/>
</dbReference>
<feature type="transmembrane region" description="Helical" evidence="8">
    <location>
        <begin position="167"/>
        <end position="189"/>
    </location>
</feature>
<feature type="transmembrane region" description="Helical" evidence="8">
    <location>
        <begin position="333"/>
        <end position="356"/>
    </location>
</feature>
<reference evidence="10 11" key="1">
    <citation type="submission" date="2020-08" db="EMBL/GenBank/DDBJ databases">
        <title>Plant Genome Project.</title>
        <authorList>
            <person name="Zhang R.-G."/>
        </authorList>
    </citation>
    <scope>NUCLEOTIDE SEQUENCE [LARGE SCALE GENOMIC DNA]</scope>
    <source>
        <tissue evidence="10">Rhizome</tissue>
    </source>
</reference>
<dbReference type="Pfam" id="PF13833">
    <property type="entry name" value="EF-hand_8"/>
    <property type="match status" value="1"/>
</dbReference>
<evidence type="ECO:0000313" key="11">
    <source>
        <dbReference type="Proteomes" id="UP000734854"/>
    </source>
</evidence>
<organism evidence="10 11">
    <name type="scientific">Zingiber officinale</name>
    <name type="common">Ginger</name>
    <name type="synonym">Amomum zingiber</name>
    <dbReference type="NCBI Taxonomy" id="94328"/>
    <lineage>
        <taxon>Eukaryota</taxon>
        <taxon>Viridiplantae</taxon>
        <taxon>Streptophyta</taxon>
        <taxon>Embryophyta</taxon>
        <taxon>Tracheophyta</taxon>
        <taxon>Spermatophyta</taxon>
        <taxon>Magnoliopsida</taxon>
        <taxon>Liliopsida</taxon>
        <taxon>Zingiberales</taxon>
        <taxon>Zingiberaceae</taxon>
        <taxon>Zingiber</taxon>
    </lineage>
</organism>
<feature type="transmembrane region" description="Helical" evidence="8">
    <location>
        <begin position="205"/>
        <end position="223"/>
    </location>
</feature>
<dbReference type="SUPFAM" id="SSF47473">
    <property type="entry name" value="EF-hand"/>
    <property type="match status" value="1"/>
</dbReference>
<keyword evidence="6 8" id="KW-1133">Transmembrane helix</keyword>
<dbReference type="EMBL" id="JACMSC010000001">
    <property type="protein sequence ID" value="KAG6537434.1"/>
    <property type="molecule type" value="Genomic_DNA"/>
</dbReference>
<feature type="transmembrane region" description="Helical" evidence="8">
    <location>
        <begin position="289"/>
        <end position="312"/>
    </location>
</feature>
<evidence type="ECO:0000256" key="8">
    <source>
        <dbReference type="RuleBase" id="RU004914"/>
    </source>
</evidence>
<dbReference type="AlphaFoldDB" id="A0A8J5LSW1"/>
<protein>
    <recommendedName>
        <fullName evidence="8">Protein DETOXIFICATION</fullName>
    </recommendedName>
    <alternativeName>
        <fullName evidence="8">Multidrug and toxic compound extrusion protein</fullName>
    </alternativeName>
</protein>
<evidence type="ECO:0000256" key="7">
    <source>
        <dbReference type="ARBA" id="ARBA00023136"/>
    </source>
</evidence>
<gene>
    <name evidence="10" type="ORF">ZIOFF_002528</name>
</gene>
<dbReference type="PROSITE" id="PS00018">
    <property type="entry name" value="EF_HAND_1"/>
    <property type="match status" value="3"/>
</dbReference>
<dbReference type="Pfam" id="PF01554">
    <property type="entry name" value="MatE"/>
    <property type="match status" value="2"/>
</dbReference>
<evidence type="ECO:0000256" key="5">
    <source>
        <dbReference type="ARBA" id="ARBA00022837"/>
    </source>
</evidence>
<evidence type="ECO:0000256" key="6">
    <source>
        <dbReference type="ARBA" id="ARBA00022989"/>
    </source>
</evidence>
<dbReference type="InterPro" id="IPR002528">
    <property type="entry name" value="MATE_fam"/>
</dbReference>
<sequence>MNWRIMVGRLLSKICEESKQTWRLAGAAILTGLFQFSIAMVTAAFVGHLGALQLSAISVAQGVIAGFAYGAMLGMGSALETLCGQAAGAGQLQMLGIYMQRSWVISLTTATLLTPLYLFSAPILRLLRQSQSVSHVAGKYCRWILPQLFAFAINFPLQKFFQSQGKVWVITAISGAVLGIHALLNWVFVVKLDYGLLGAAMVENVSWWLIDLAQIVYLVSGFFPEAWRGFSTLAFRNLGAFVRLSLASAIMLCINYASWALMIALGFNAAVSVRVSNELGANRPKAAKFSVIIAVSTSALLGLLFTATTLIFRKQLPKLFTDDPEVIRKTSKLGYLLSATIALNSMQPVLSGVAIGAGWQSLVAFINTACYYLFGLPIGAVLGFKLFKLNEIVRNLDWDADWNPGTDGCSCSDHMENQMAERGLASRRASENMGRTNWTAISIELKRARKGFEHITSFVSSTLMADNAVVQQTFGVSVEPFMNRPSKRTVLCFAVDNAVRASKWFSLKRSKLNLFVPHRHDDMPSSPIALPCSPSSGRDRATELWEVFKHFDQDRDGRISCAELRASFGLLGEEMPAAAAQAVIADLDSDGDQLLDFEDFVRLLEREGGKVDGEEDEELKKVFEMFEVVKGSGRITPRGLQRMLSRLGNERSIKECKAMIGAYDLDGDGELDFHEFHQMMN</sequence>
<dbReference type="GO" id="GO:0005509">
    <property type="term" value="F:calcium ion binding"/>
    <property type="evidence" value="ECO:0007669"/>
    <property type="project" value="InterPro"/>
</dbReference>
<dbReference type="GO" id="GO:0015297">
    <property type="term" value="F:antiporter activity"/>
    <property type="evidence" value="ECO:0007669"/>
    <property type="project" value="InterPro"/>
</dbReference>
<dbReference type="PANTHER" id="PTHR11206">
    <property type="entry name" value="MULTIDRUG RESISTANCE PROTEIN"/>
    <property type="match status" value="1"/>
</dbReference>
<dbReference type="GO" id="GO:0043226">
    <property type="term" value="C:organelle"/>
    <property type="evidence" value="ECO:0007669"/>
    <property type="project" value="UniProtKB-ARBA"/>
</dbReference>
<comment type="subcellular location">
    <subcellularLocation>
        <location evidence="1">Membrane</location>
        <topology evidence="1">Multi-pass membrane protein</topology>
    </subcellularLocation>
</comment>
<feature type="domain" description="EF-hand" evidence="9">
    <location>
        <begin position="539"/>
        <end position="574"/>
    </location>
</feature>
<feature type="domain" description="EF-hand" evidence="9">
    <location>
        <begin position="575"/>
        <end position="610"/>
    </location>
</feature>
<dbReference type="CDD" id="cd00051">
    <property type="entry name" value="EFh"/>
    <property type="match status" value="2"/>
</dbReference>
<dbReference type="SMART" id="SM00054">
    <property type="entry name" value="EFh"/>
    <property type="match status" value="4"/>
</dbReference>